<evidence type="ECO:0000256" key="1">
    <source>
        <dbReference type="SAM" id="SignalP"/>
    </source>
</evidence>
<dbReference type="Pfam" id="PF06824">
    <property type="entry name" value="Glyco_hydro_125"/>
    <property type="match status" value="1"/>
</dbReference>
<evidence type="ECO:0008006" key="4">
    <source>
        <dbReference type="Google" id="ProtNLM"/>
    </source>
</evidence>
<accession>A0A521FQ61</accession>
<protein>
    <recommendedName>
        <fullName evidence="4">Meiotically up-regulated gene 157 (Mug157) protein</fullName>
    </recommendedName>
</protein>
<dbReference type="InterPro" id="IPR008928">
    <property type="entry name" value="6-hairpin_glycosidase_sf"/>
</dbReference>
<feature type="chain" id="PRO_5022200504" description="Meiotically up-regulated gene 157 (Mug157) protein" evidence="1">
    <location>
        <begin position="27"/>
        <end position="475"/>
    </location>
</feature>
<dbReference type="EMBL" id="FXTN01000014">
    <property type="protein sequence ID" value="SMO97670.1"/>
    <property type="molecule type" value="Genomic_DNA"/>
</dbReference>
<dbReference type="PIRSF" id="PIRSF028846">
    <property type="entry name" value="UCP028846"/>
    <property type="match status" value="1"/>
</dbReference>
<name>A0A521FQ61_9SPHI</name>
<feature type="signal peptide" evidence="1">
    <location>
        <begin position="1"/>
        <end position="26"/>
    </location>
</feature>
<evidence type="ECO:0000313" key="2">
    <source>
        <dbReference type="EMBL" id="SMO97670.1"/>
    </source>
</evidence>
<dbReference type="AlphaFoldDB" id="A0A521FQ61"/>
<evidence type="ECO:0000313" key="3">
    <source>
        <dbReference type="Proteomes" id="UP000320300"/>
    </source>
</evidence>
<dbReference type="SUPFAM" id="SSF48208">
    <property type="entry name" value="Six-hairpin glycosidases"/>
    <property type="match status" value="1"/>
</dbReference>
<dbReference type="Gene3D" id="1.50.10.10">
    <property type="match status" value="1"/>
</dbReference>
<keyword evidence="3" id="KW-1185">Reference proteome</keyword>
<organism evidence="2 3">
    <name type="scientific">Pedobacter westerhofensis</name>
    <dbReference type="NCBI Taxonomy" id="425512"/>
    <lineage>
        <taxon>Bacteria</taxon>
        <taxon>Pseudomonadati</taxon>
        <taxon>Bacteroidota</taxon>
        <taxon>Sphingobacteriia</taxon>
        <taxon>Sphingobacteriales</taxon>
        <taxon>Sphingobacteriaceae</taxon>
        <taxon>Pedobacter</taxon>
    </lineage>
</organism>
<dbReference type="Proteomes" id="UP000320300">
    <property type="component" value="Unassembled WGS sequence"/>
</dbReference>
<dbReference type="OrthoDB" id="181472at2"/>
<dbReference type="InterPro" id="IPR008313">
    <property type="entry name" value="GH125"/>
</dbReference>
<dbReference type="PANTHER" id="PTHR31047">
    <property type="entry name" value="MEIOTICALLY UP-REGULATED GENE 157 PROTEIN"/>
    <property type="match status" value="1"/>
</dbReference>
<dbReference type="SMART" id="SM01149">
    <property type="entry name" value="DUF1237"/>
    <property type="match status" value="1"/>
</dbReference>
<dbReference type="GO" id="GO:0005975">
    <property type="term" value="P:carbohydrate metabolic process"/>
    <property type="evidence" value="ECO:0007669"/>
    <property type="project" value="InterPro"/>
</dbReference>
<dbReference type="RefSeq" id="WP_142530769.1">
    <property type="nucleotide sequence ID" value="NZ_CBCSJO010000013.1"/>
</dbReference>
<keyword evidence="1" id="KW-0732">Signal</keyword>
<dbReference type="InterPro" id="IPR012341">
    <property type="entry name" value="6hp_glycosidase-like_sf"/>
</dbReference>
<proteinExistence type="predicted"/>
<sequence>MERRSFVQKAGLLTAALFSGKVFSFAAEPDFPVVRRAQALRRFNSRAVENVINEFSSKVKNKEFTWLFNNCFPNTLDTSVTFTDFEGKPDTFLSCGDMDAMWLRDSSAQVWSYLPLMRKDKALKDLVAGVINRQVKYILKDPYASSFFNDPTKTSEFKEDLTNMVPGVHERKWEIDSLCYPIRLAYRYWQQTKDTSHFDANWQEAMKTILKTFKEQQRKENNGPYHFQRATAWATDSLPMQGFGYPVKPVGLICSAFRPGEDATVFSFLIPSNFFAVVSLRQVAELFRVIKADEKIAAEMDAMAMEVRQALQKYAIIEHETYGKVLAYEINGLGSYHLMDDASIPSLLAMPYLGAMSMSDPVYLNTRKMVLSADNPFFYKGKVAEGVGGPHIGKNMVWPMSIIARGLTSTDDAEIKQCLAMLQKSHGDTGFIHESFHVDNPRQYTRAAFPWVNSLFGEFLWKTYQERPELLNTGA</sequence>
<dbReference type="PANTHER" id="PTHR31047:SF0">
    <property type="entry name" value="MEIOTICALLY UP-REGULATED GENE 157 PROTEIN"/>
    <property type="match status" value="1"/>
</dbReference>
<reference evidence="2 3" key="1">
    <citation type="submission" date="2017-05" db="EMBL/GenBank/DDBJ databases">
        <authorList>
            <person name="Varghese N."/>
            <person name="Submissions S."/>
        </authorList>
    </citation>
    <scope>NUCLEOTIDE SEQUENCE [LARGE SCALE GENOMIC DNA]</scope>
    <source>
        <strain evidence="2 3">DSM 19036</strain>
    </source>
</reference>
<gene>
    <name evidence="2" type="ORF">SAMN06265348_114133</name>
</gene>